<dbReference type="PANTHER" id="PTHR32552:SF81">
    <property type="entry name" value="TONB-DEPENDENT OUTER MEMBRANE RECEPTOR"/>
    <property type="match status" value="1"/>
</dbReference>
<proteinExistence type="inferred from homology"/>
<evidence type="ECO:0000256" key="10">
    <source>
        <dbReference type="ARBA" id="ARBA00023136"/>
    </source>
</evidence>
<keyword evidence="6 15" id="KW-0732">Signal</keyword>
<dbReference type="Pfam" id="PF00593">
    <property type="entry name" value="TonB_dep_Rec_b-barrel"/>
    <property type="match status" value="1"/>
</dbReference>
<dbReference type="RefSeq" id="WP_079649612.1">
    <property type="nucleotide sequence ID" value="NZ_FUYM01000009.1"/>
</dbReference>
<dbReference type="InterPro" id="IPR010917">
    <property type="entry name" value="TonB_rcpt_CS"/>
</dbReference>
<dbReference type="GO" id="GO:0006826">
    <property type="term" value="P:iron ion transport"/>
    <property type="evidence" value="ECO:0007669"/>
    <property type="project" value="UniProtKB-KW"/>
</dbReference>
<keyword evidence="2 12" id="KW-0813">Transport</keyword>
<dbReference type="OrthoDB" id="7208812at2"/>
<evidence type="ECO:0000256" key="14">
    <source>
        <dbReference type="RuleBase" id="RU003357"/>
    </source>
</evidence>
<evidence type="ECO:0000313" key="18">
    <source>
        <dbReference type="EMBL" id="SKB93340.1"/>
    </source>
</evidence>
<comment type="subcellular location">
    <subcellularLocation>
        <location evidence="1 12">Cell outer membrane</location>
        <topology evidence="1 12">Multi-pass membrane protein</topology>
    </subcellularLocation>
</comment>
<evidence type="ECO:0000256" key="11">
    <source>
        <dbReference type="ARBA" id="ARBA00023237"/>
    </source>
</evidence>
<comment type="similarity">
    <text evidence="12 14">Belongs to the TonB-dependent receptor family.</text>
</comment>
<dbReference type="GO" id="GO:0009279">
    <property type="term" value="C:cell outer membrane"/>
    <property type="evidence" value="ECO:0007669"/>
    <property type="project" value="UniProtKB-SubCell"/>
</dbReference>
<evidence type="ECO:0000256" key="6">
    <source>
        <dbReference type="ARBA" id="ARBA00022729"/>
    </source>
</evidence>
<keyword evidence="10 12" id="KW-0472">Membrane</keyword>
<keyword evidence="3 12" id="KW-1134">Transmembrane beta strand</keyword>
<keyword evidence="7" id="KW-0408">Iron</keyword>
<evidence type="ECO:0000313" key="19">
    <source>
        <dbReference type="Proteomes" id="UP000189818"/>
    </source>
</evidence>
<dbReference type="InterPro" id="IPR036942">
    <property type="entry name" value="Beta-barrel_TonB_sf"/>
</dbReference>
<keyword evidence="8" id="KW-0406">Ion transport</keyword>
<evidence type="ECO:0000256" key="2">
    <source>
        <dbReference type="ARBA" id="ARBA00022448"/>
    </source>
</evidence>
<dbReference type="InterPro" id="IPR000531">
    <property type="entry name" value="Beta-barrel_TonB"/>
</dbReference>
<dbReference type="STRING" id="439228.SAMN06295920_1099"/>
<dbReference type="Pfam" id="PF07715">
    <property type="entry name" value="Plug"/>
    <property type="match status" value="1"/>
</dbReference>
<dbReference type="SUPFAM" id="SSF56935">
    <property type="entry name" value="Porins"/>
    <property type="match status" value="1"/>
</dbReference>
<keyword evidence="18" id="KW-0675">Receptor</keyword>
<feature type="domain" description="TonB-dependent receptor-like beta-barrel" evidence="16">
    <location>
        <begin position="242"/>
        <end position="696"/>
    </location>
</feature>
<keyword evidence="5 12" id="KW-0812">Transmembrane</keyword>
<evidence type="ECO:0000256" key="8">
    <source>
        <dbReference type="ARBA" id="ARBA00023065"/>
    </source>
</evidence>
<dbReference type="EMBL" id="FUYM01000009">
    <property type="protein sequence ID" value="SKB93340.1"/>
    <property type="molecule type" value="Genomic_DNA"/>
</dbReference>
<evidence type="ECO:0000256" key="9">
    <source>
        <dbReference type="ARBA" id="ARBA00023077"/>
    </source>
</evidence>
<gene>
    <name evidence="18" type="ORF">SAMN06295920_1099</name>
</gene>
<dbReference type="Gene3D" id="2.40.170.20">
    <property type="entry name" value="TonB-dependent receptor, beta-barrel domain"/>
    <property type="match status" value="1"/>
</dbReference>
<keyword evidence="4" id="KW-0410">Iron transport</keyword>
<name>A0A1T5FB12_9SPHN</name>
<evidence type="ECO:0000256" key="13">
    <source>
        <dbReference type="PROSITE-ProRule" id="PRU10144"/>
    </source>
</evidence>
<evidence type="ECO:0000259" key="17">
    <source>
        <dbReference type="Pfam" id="PF07715"/>
    </source>
</evidence>
<protein>
    <submittedName>
        <fullName evidence="18">Outer membrane receptor proteins, mostly Fe transport</fullName>
    </submittedName>
</protein>
<accession>A0A1T5FB12</accession>
<dbReference type="InterPro" id="IPR039426">
    <property type="entry name" value="TonB-dep_rcpt-like"/>
</dbReference>
<dbReference type="PROSITE" id="PS01156">
    <property type="entry name" value="TONB_DEPENDENT_REC_2"/>
    <property type="match status" value="1"/>
</dbReference>
<evidence type="ECO:0000256" key="1">
    <source>
        <dbReference type="ARBA" id="ARBA00004571"/>
    </source>
</evidence>
<keyword evidence="11 12" id="KW-0998">Cell outer membrane</keyword>
<dbReference type="Proteomes" id="UP000189818">
    <property type="component" value="Unassembled WGS sequence"/>
</dbReference>
<feature type="chain" id="PRO_5012391520" evidence="15">
    <location>
        <begin position="28"/>
        <end position="730"/>
    </location>
</feature>
<dbReference type="CDD" id="cd01347">
    <property type="entry name" value="ligand_gated_channel"/>
    <property type="match status" value="1"/>
</dbReference>
<evidence type="ECO:0000256" key="7">
    <source>
        <dbReference type="ARBA" id="ARBA00023004"/>
    </source>
</evidence>
<feature type="short sequence motif" description="TonB C-terminal box" evidence="13">
    <location>
        <begin position="713"/>
        <end position="730"/>
    </location>
</feature>
<dbReference type="AlphaFoldDB" id="A0A1T5FB12"/>
<evidence type="ECO:0000259" key="16">
    <source>
        <dbReference type="Pfam" id="PF00593"/>
    </source>
</evidence>
<evidence type="ECO:0000256" key="15">
    <source>
        <dbReference type="SAM" id="SignalP"/>
    </source>
</evidence>
<evidence type="ECO:0000256" key="5">
    <source>
        <dbReference type="ARBA" id="ARBA00022692"/>
    </source>
</evidence>
<feature type="signal peptide" evidence="15">
    <location>
        <begin position="1"/>
        <end position="27"/>
    </location>
</feature>
<feature type="domain" description="TonB-dependent receptor plug" evidence="17">
    <location>
        <begin position="54"/>
        <end position="159"/>
    </location>
</feature>
<keyword evidence="19" id="KW-1185">Reference proteome</keyword>
<reference evidence="19" key="1">
    <citation type="submission" date="2017-02" db="EMBL/GenBank/DDBJ databases">
        <authorList>
            <person name="Varghese N."/>
            <person name="Submissions S."/>
        </authorList>
    </citation>
    <scope>NUCLEOTIDE SEQUENCE [LARGE SCALE GENOMIC DNA]</scope>
    <source>
        <strain evidence="19">UM2</strain>
    </source>
</reference>
<dbReference type="PANTHER" id="PTHR32552">
    <property type="entry name" value="FERRICHROME IRON RECEPTOR-RELATED"/>
    <property type="match status" value="1"/>
</dbReference>
<keyword evidence="9 14" id="KW-0798">TonB box</keyword>
<evidence type="ECO:0000256" key="12">
    <source>
        <dbReference type="PROSITE-ProRule" id="PRU01360"/>
    </source>
</evidence>
<sequence>MAIEIRAVRIMSALAAGAALWQVPALAAAQTAAAVDDSGIAEIIVTAQRRSESLENVPISITAATADMLTARGVNSMRDMIAAAPSVTLVTVAGYLQPRIRGIGNAAVGPGFEGGVAVYVDGVYQAAPQANLFSLANIERVEILKGPQGTLFGRNTTGGLIQVITRQPSHDFGGTASVTAANYQDFTGDLYVTGGLSDTVAMNFAGHAEVQGKGWGDNIVTGKDAYRTYHDVALRSSLLFEPSDATRIRVTADYLDNRNNISPSTVLAPGTGFPFPGLILPTRIWDTASDVQPNSRVKSGGVTAQITQDLGFASLVSISAYRKARYHLVFDGDVSNLKLVSIDIGQSDRQFSQEVQLTSNPDSRISWVLGAFYFNAAGRFDPNGVALDGFVRPSSPLGPVTGSIINDRLGTRSLAGYAQATAPITDATKLTLGIRYTRERKSLTDIESFTTFAALPAPVPGAPVADRSVRYNRPTWRVAVDHRFSPQLLVYASYNRGFKSGGFNGQFPTDAPYLPERLDAYEVGAKANLFDRHLRIDVAGFYYDYSNIQVSKFIGSQQSFYNGAAARVYGLDVDFEAKLSSRLSLSGGMTLLHDRFTRFPNAVISTQVPTGIVITTGSAKGNRLPVTADFSATLTATHRTPLSFADLLVDLSYTYNDGYFTQPDNILRQPSYNLLAAGARLDFPNGVNARLWMRNILNEKIFNTLQAGTFDSNASYQAPRTYGITLGVKF</sequence>
<evidence type="ECO:0000256" key="3">
    <source>
        <dbReference type="ARBA" id="ARBA00022452"/>
    </source>
</evidence>
<evidence type="ECO:0000256" key="4">
    <source>
        <dbReference type="ARBA" id="ARBA00022496"/>
    </source>
</evidence>
<dbReference type="InterPro" id="IPR012910">
    <property type="entry name" value="Plug_dom"/>
</dbReference>
<dbReference type="PROSITE" id="PS52016">
    <property type="entry name" value="TONB_DEPENDENT_REC_3"/>
    <property type="match status" value="1"/>
</dbReference>
<organism evidence="18 19">
    <name type="scientific">Rhizorhabdus histidinilytica</name>
    <dbReference type="NCBI Taxonomy" id="439228"/>
    <lineage>
        <taxon>Bacteria</taxon>
        <taxon>Pseudomonadati</taxon>
        <taxon>Pseudomonadota</taxon>
        <taxon>Alphaproteobacteria</taxon>
        <taxon>Sphingomonadales</taxon>
        <taxon>Sphingomonadaceae</taxon>
        <taxon>Rhizorhabdus</taxon>
    </lineage>
</organism>